<keyword evidence="5 8" id="KW-0223">Dioxygenase</keyword>
<proteinExistence type="predicted"/>
<dbReference type="GO" id="GO:0000334">
    <property type="term" value="F:3-hydroxyanthranilate 3,4-dioxygenase activity"/>
    <property type="evidence" value="ECO:0007669"/>
    <property type="project" value="InterPro"/>
</dbReference>
<sequence>MTNHSLHVNIDKWIAENESSFVPPVCNKLMLFYQLNIMYVGGPNVRKDYHIEEGEETAPRMLTGDKNRISHELYKRLDNATINEKIHNNQLNINLYTQKVQYYITIYVGALFYQVRGDMVLKVIENGKHKEVHIREGEMFLLPARIPHSPQRQANSVGLVVERRRLRSETDGLRYFVANSTDVLFERWFYCENLGTQLVPIIKEFMESKQNKTGKPDPAEPIKPAPYPLNTMNVMTPFCFREWLEEQKPALASGQPVDMFGAKFETEVRRRRLAKPIRPTSCKSQSDEILVINQMSDYEQCPIKKEGSSNVFMNGKEYILSAGDCLLIFGETEYQWKRSQDCVALYVAQDPDRKRPY</sequence>
<protein>
    <submittedName>
        <fullName evidence="8">3-hydroxyanthranilate 3,4-dioxygenase</fullName>
    </submittedName>
</protein>
<dbReference type="CDD" id="cd06123">
    <property type="entry name" value="cupin_HAO"/>
    <property type="match status" value="1"/>
</dbReference>
<evidence type="ECO:0000313" key="9">
    <source>
        <dbReference type="Proteomes" id="UP000281406"/>
    </source>
</evidence>
<dbReference type="Proteomes" id="UP000281406">
    <property type="component" value="Unassembled WGS sequence"/>
</dbReference>
<comment type="function">
    <text evidence="2">Catalyzes the oxidative ring opening of 3-hydroxyanthranilate to 2-amino-3-carboxymuconate semialdehyde, which spontaneously cyclizes to quinolinate.</text>
</comment>
<dbReference type="InterPro" id="IPR014710">
    <property type="entry name" value="RmlC-like_jellyroll"/>
</dbReference>
<evidence type="ECO:0000256" key="6">
    <source>
        <dbReference type="ARBA" id="ARBA00023002"/>
    </source>
</evidence>
<dbReference type="EMBL" id="RJVU01042624">
    <property type="protein sequence ID" value="ROL44957.1"/>
    <property type="molecule type" value="Genomic_DNA"/>
</dbReference>
<evidence type="ECO:0000313" key="8">
    <source>
        <dbReference type="EMBL" id="ROL44957.1"/>
    </source>
</evidence>
<accession>A0A3N0YFM8</accession>
<keyword evidence="6" id="KW-0560">Oxidoreductase</keyword>
<evidence type="ECO:0000256" key="5">
    <source>
        <dbReference type="ARBA" id="ARBA00022964"/>
    </source>
</evidence>
<dbReference type="GO" id="GO:0005506">
    <property type="term" value="F:iron ion binding"/>
    <property type="evidence" value="ECO:0007669"/>
    <property type="project" value="InterPro"/>
</dbReference>
<dbReference type="AlphaFoldDB" id="A0A3N0YFM8"/>
<keyword evidence="7" id="KW-0408">Iron</keyword>
<dbReference type="InterPro" id="IPR011051">
    <property type="entry name" value="RmlC_Cupin_sf"/>
</dbReference>
<comment type="caution">
    <text evidence="8">The sequence shown here is derived from an EMBL/GenBank/DDBJ whole genome shotgun (WGS) entry which is preliminary data.</text>
</comment>
<evidence type="ECO:0000256" key="4">
    <source>
        <dbReference type="ARBA" id="ARBA00022723"/>
    </source>
</evidence>
<keyword evidence="9" id="KW-1185">Reference proteome</keyword>
<dbReference type="GO" id="GO:0046874">
    <property type="term" value="P:quinolinate metabolic process"/>
    <property type="evidence" value="ECO:0007669"/>
    <property type="project" value="TreeGrafter"/>
</dbReference>
<evidence type="ECO:0000256" key="7">
    <source>
        <dbReference type="ARBA" id="ARBA00023004"/>
    </source>
</evidence>
<dbReference type="SUPFAM" id="SSF51182">
    <property type="entry name" value="RmlC-like cupins"/>
    <property type="match status" value="3"/>
</dbReference>
<dbReference type="InterPro" id="IPR010329">
    <property type="entry name" value="3hydroanth_dOase"/>
</dbReference>
<gene>
    <name evidence="8" type="ORF">DPX16_23702</name>
</gene>
<dbReference type="Gene3D" id="2.60.120.10">
    <property type="entry name" value="Jelly Rolls"/>
    <property type="match status" value="2"/>
</dbReference>
<dbReference type="GO" id="GO:0034354">
    <property type="term" value="P:'de novo' NAD+ biosynthetic process from L-tryptophan"/>
    <property type="evidence" value="ECO:0007669"/>
    <property type="project" value="TreeGrafter"/>
</dbReference>
<evidence type="ECO:0000256" key="2">
    <source>
        <dbReference type="ARBA" id="ARBA00002752"/>
    </source>
</evidence>
<name>A0A3N0YFM8_ANAGA</name>
<comment type="cofactor">
    <cofactor evidence="1">
        <name>Fe(2+)</name>
        <dbReference type="ChEBI" id="CHEBI:29033"/>
    </cofactor>
</comment>
<reference evidence="8 9" key="1">
    <citation type="submission" date="2018-10" db="EMBL/GenBank/DDBJ databases">
        <title>Genome assembly for a Yunnan-Guizhou Plateau 3E fish, Anabarilius grahami (Regan), and its evolutionary and genetic applications.</title>
        <authorList>
            <person name="Jiang W."/>
        </authorList>
    </citation>
    <scope>NUCLEOTIDE SEQUENCE [LARGE SCALE GENOMIC DNA]</scope>
    <source>
        <strain evidence="8">AG-KIZ</strain>
        <tissue evidence="8">Muscle</tissue>
    </source>
</reference>
<keyword evidence="4" id="KW-0479">Metal-binding</keyword>
<dbReference type="OrthoDB" id="204928at2759"/>
<evidence type="ECO:0000256" key="3">
    <source>
        <dbReference type="ARBA" id="ARBA00022642"/>
    </source>
</evidence>
<dbReference type="GO" id="GO:0005737">
    <property type="term" value="C:cytoplasm"/>
    <property type="evidence" value="ECO:0007669"/>
    <property type="project" value="TreeGrafter"/>
</dbReference>
<keyword evidence="3" id="KW-0662">Pyridine nucleotide biosynthesis</keyword>
<organism evidence="8 9">
    <name type="scientific">Anabarilius grahami</name>
    <name type="common">Kanglang fish</name>
    <name type="synonym">Barilius grahami</name>
    <dbReference type="NCBI Taxonomy" id="495550"/>
    <lineage>
        <taxon>Eukaryota</taxon>
        <taxon>Metazoa</taxon>
        <taxon>Chordata</taxon>
        <taxon>Craniata</taxon>
        <taxon>Vertebrata</taxon>
        <taxon>Euteleostomi</taxon>
        <taxon>Actinopterygii</taxon>
        <taxon>Neopterygii</taxon>
        <taxon>Teleostei</taxon>
        <taxon>Ostariophysi</taxon>
        <taxon>Cypriniformes</taxon>
        <taxon>Xenocyprididae</taxon>
        <taxon>Xenocypridinae</taxon>
        <taxon>Xenocypridinae incertae sedis</taxon>
        <taxon>Anabarilius</taxon>
    </lineage>
</organism>
<dbReference type="Pfam" id="PF06052">
    <property type="entry name" value="3-HAO"/>
    <property type="match status" value="2"/>
</dbReference>
<evidence type="ECO:0000256" key="1">
    <source>
        <dbReference type="ARBA" id="ARBA00001954"/>
    </source>
</evidence>
<dbReference type="PANTHER" id="PTHR15497:SF1">
    <property type="entry name" value="3-HYDROXYANTHRANILATE 3,4-DIOXYGENASE"/>
    <property type="match status" value="1"/>
</dbReference>
<dbReference type="PANTHER" id="PTHR15497">
    <property type="entry name" value="3-HYDROXYANTHRANILATE 3,4-DIOXYGENASE"/>
    <property type="match status" value="1"/>
</dbReference>